<dbReference type="PANTHER" id="PTHR47396">
    <property type="entry name" value="TYPE I RESTRICTION ENZYME ECOKI R PROTEIN"/>
    <property type="match status" value="1"/>
</dbReference>
<dbReference type="InterPro" id="IPR014001">
    <property type="entry name" value="Helicase_ATP-bd"/>
</dbReference>
<dbReference type="InterPro" id="IPR058403">
    <property type="entry name" value="DUF8090"/>
</dbReference>
<dbReference type="SMART" id="SM00490">
    <property type="entry name" value="HELICc"/>
    <property type="match status" value="1"/>
</dbReference>
<dbReference type="InterPro" id="IPR050742">
    <property type="entry name" value="Helicase_Restrict-Modif_Enz"/>
</dbReference>
<protein>
    <submittedName>
        <fullName evidence="3">DUF3427 domain-containing protein</fullName>
    </submittedName>
</protein>
<dbReference type="InterPro" id="IPR006935">
    <property type="entry name" value="Helicase/UvrB_N"/>
</dbReference>
<dbReference type="CDD" id="cd09204">
    <property type="entry name" value="PLDc_N_DEXD_b2"/>
    <property type="match status" value="1"/>
</dbReference>
<dbReference type="CDD" id="cd18799">
    <property type="entry name" value="SF2_C_EcoAI-like"/>
    <property type="match status" value="1"/>
</dbReference>
<dbReference type="Gene3D" id="3.40.50.300">
    <property type="entry name" value="P-loop containing nucleotide triphosphate hydrolases"/>
    <property type="match status" value="2"/>
</dbReference>
<dbReference type="InterPro" id="IPR001650">
    <property type="entry name" value="Helicase_C-like"/>
</dbReference>
<gene>
    <name evidence="3" type="ORF">ACFSYH_11040</name>
</gene>
<dbReference type="Pfam" id="PF00271">
    <property type="entry name" value="Helicase_C"/>
    <property type="match status" value="1"/>
</dbReference>
<feature type="domain" description="Helicase C-terminal" evidence="2">
    <location>
        <begin position="470"/>
        <end position="647"/>
    </location>
</feature>
<dbReference type="Pfam" id="PF26350">
    <property type="entry name" value="DUF8090"/>
    <property type="match status" value="1"/>
</dbReference>
<dbReference type="PROSITE" id="PS51194">
    <property type="entry name" value="HELICASE_CTER"/>
    <property type="match status" value="1"/>
</dbReference>
<dbReference type="PROSITE" id="PS51192">
    <property type="entry name" value="HELICASE_ATP_BIND_1"/>
    <property type="match status" value="1"/>
</dbReference>
<dbReference type="Pfam" id="PF11907">
    <property type="entry name" value="DUF3427"/>
    <property type="match status" value="1"/>
</dbReference>
<organism evidence="3 4">
    <name type="scientific">Populibacterium corticicola</name>
    <dbReference type="NCBI Taxonomy" id="1812826"/>
    <lineage>
        <taxon>Bacteria</taxon>
        <taxon>Bacillati</taxon>
        <taxon>Actinomycetota</taxon>
        <taxon>Actinomycetes</taxon>
        <taxon>Micrococcales</taxon>
        <taxon>Jonesiaceae</taxon>
        <taxon>Populibacterium</taxon>
    </lineage>
</organism>
<dbReference type="InterPro" id="IPR027417">
    <property type="entry name" value="P-loop_NTPase"/>
</dbReference>
<comment type="caution">
    <text evidence="3">The sequence shown here is derived from an EMBL/GenBank/DDBJ whole genome shotgun (WGS) entry which is preliminary data.</text>
</comment>
<dbReference type="InterPro" id="IPR021835">
    <property type="entry name" value="DUF3427"/>
</dbReference>
<feature type="domain" description="Helicase ATP-binding" evidence="1">
    <location>
        <begin position="272"/>
        <end position="424"/>
    </location>
</feature>
<dbReference type="Proteomes" id="UP001597391">
    <property type="component" value="Unassembled WGS sequence"/>
</dbReference>
<keyword evidence="4" id="KW-1185">Reference proteome</keyword>
<dbReference type="CDD" id="cd18032">
    <property type="entry name" value="DEXHc_RE_I_III_res"/>
    <property type="match status" value="1"/>
</dbReference>
<dbReference type="SUPFAM" id="SSF52540">
    <property type="entry name" value="P-loop containing nucleoside triphosphate hydrolases"/>
    <property type="match status" value="1"/>
</dbReference>
<dbReference type="Gene3D" id="3.30.870.10">
    <property type="entry name" value="Endonuclease Chain A"/>
    <property type="match status" value="1"/>
</dbReference>
<dbReference type="RefSeq" id="WP_377467014.1">
    <property type="nucleotide sequence ID" value="NZ_JBHUOP010000004.1"/>
</dbReference>
<sequence length="1005" mass="112942">MSAPHEPLLADLTFGFLDRSTSSNRAQQPQLIANVDGNTMLRALKHELHTAVSFTFSVAFVTSSAIALLKQAILDSGASGTIITSDYLGFNSPSVFRELLNLPNTTVRIFNDNQRGFHAKGYLFEQPDTHTAIVGSSNLTHFALIKNNEWNIKFAAMPDGDIVHQIQTALNDQTRNSVLLTSEWITEYESRYVPRHVPVVQSTNEGGNDDLPIGTYDTPFTEETDPTDTLERGLEAIASGVLPTHSSANEAPATALVVPNAMQRDALIQIQTVRDAGEKRAVVISATGTGKTILTALDVRAFQPERMLFVVHREQILDRAIYEFQRVLSAPQTDFGKLTGGSKDLGRKYVFATIQTLSRPDVLHTIDPESFDYILIDEVHKAGADSYRRVLDYLRPQFLLGVTATPERSDGFNIYELFDFNVPYEIRLQRALEEDMLSPFHYYGVTEYTTDQGQTISDAADLSRLISSERVTHLVQALETYGHAGVPVRGLMFCSRKDEAHELSALLNTRTVHNQPLRTQALTGDDPISVREDVVCALQRGELDYILTVDIFNEGIDIPSVNQVVMLRNTQSSIIFTQQLGRGLRKATGKEYLVVIDFIGNYTNNYLVPIALLGDSSRNKDLIRQKMIQAEEAGAIAGVSSVNFDLVARERVLQSLAKTKLDSLGALKKEVLDLQYRLNRIPTLFDFATQDTLDPVVLASKEGNYWQFLTRTKLESSKPNALEHQTLTYASTEFLNGKRPHELLILDLLIKQGGTSGIDATHRFLEKNRLRTDKATLTSIRRIFDLSFFTEAERKKYGTQPVVRVEHGAYILNEQILAQYRSGKLFREHLKDILQTGLHLARHRYSWSTPLKLGMRYSRKDVCRLLNWENNQQSTMYGYKIDRATQTCPIFITYHKSDTITSAVHYEEGFINQSQIAWCSKSKRTLQSAEIQALLSNTNDLHVFVKKDDVEGTDFFYMGKGDIHSPVETTQKNQDGLQVPVVEMTVDLESPVERALDDYFQTATS</sequence>
<dbReference type="SUPFAM" id="SSF56024">
    <property type="entry name" value="Phospholipase D/nuclease"/>
    <property type="match status" value="1"/>
</dbReference>
<dbReference type="InterPro" id="IPR025202">
    <property type="entry name" value="PLD-like_dom"/>
</dbReference>
<dbReference type="Pfam" id="PF04851">
    <property type="entry name" value="ResIII"/>
    <property type="match status" value="1"/>
</dbReference>
<reference evidence="4" key="1">
    <citation type="journal article" date="2019" name="Int. J. Syst. Evol. Microbiol.">
        <title>The Global Catalogue of Microorganisms (GCM) 10K type strain sequencing project: providing services to taxonomists for standard genome sequencing and annotation.</title>
        <authorList>
            <consortium name="The Broad Institute Genomics Platform"/>
            <consortium name="The Broad Institute Genome Sequencing Center for Infectious Disease"/>
            <person name="Wu L."/>
            <person name="Ma J."/>
        </authorList>
    </citation>
    <scope>NUCLEOTIDE SEQUENCE [LARGE SCALE GENOMIC DNA]</scope>
    <source>
        <strain evidence="4">KCTC 33576</strain>
    </source>
</reference>
<evidence type="ECO:0000259" key="1">
    <source>
        <dbReference type="PROSITE" id="PS51192"/>
    </source>
</evidence>
<evidence type="ECO:0000313" key="3">
    <source>
        <dbReference type="EMBL" id="MFD2841095.1"/>
    </source>
</evidence>
<dbReference type="Pfam" id="PF13091">
    <property type="entry name" value="PLDc_2"/>
    <property type="match status" value="1"/>
</dbReference>
<accession>A0ABW5XGJ4</accession>
<evidence type="ECO:0000313" key="4">
    <source>
        <dbReference type="Proteomes" id="UP001597391"/>
    </source>
</evidence>
<proteinExistence type="predicted"/>
<name>A0ABW5XGJ4_9MICO</name>
<dbReference type="PANTHER" id="PTHR47396:SF1">
    <property type="entry name" value="ATP-DEPENDENT HELICASE IRC3-RELATED"/>
    <property type="match status" value="1"/>
</dbReference>
<evidence type="ECO:0000259" key="2">
    <source>
        <dbReference type="PROSITE" id="PS51194"/>
    </source>
</evidence>
<dbReference type="SMART" id="SM00487">
    <property type="entry name" value="DEXDc"/>
    <property type="match status" value="1"/>
</dbReference>
<dbReference type="EMBL" id="JBHUOP010000004">
    <property type="protein sequence ID" value="MFD2841095.1"/>
    <property type="molecule type" value="Genomic_DNA"/>
</dbReference>